<comment type="caution">
    <text evidence="2">The sequence shown here is derived from an EMBL/GenBank/DDBJ whole genome shotgun (WGS) entry which is preliminary data.</text>
</comment>
<accession>A0A9X2IAK1</accession>
<dbReference type="AlphaFoldDB" id="A0A9X2IAK1"/>
<evidence type="ECO:0000256" key="1">
    <source>
        <dbReference type="SAM" id="MobiDB-lite"/>
    </source>
</evidence>
<name>A0A9X2IAK1_9GAMM</name>
<evidence type="ECO:0000313" key="3">
    <source>
        <dbReference type="Proteomes" id="UP001139721"/>
    </source>
</evidence>
<evidence type="ECO:0000313" key="2">
    <source>
        <dbReference type="EMBL" id="MCL9683481.1"/>
    </source>
</evidence>
<sequence>MNNSEIPEPNEFPYEPQEYPSNPEPIEPGYPGTPEPEPSQAPEPND</sequence>
<dbReference type="EMBL" id="JAJKBJ010000004">
    <property type="protein sequence ID" value="MCL9683481.1"/>
    <property type="molecule type" value="Genomic_DNA"/>
</dbReference>
<keyword evidence="3" id="KW-1185">Reference proteome</keyword>
<organism evidence="2 3">
    <name type="scientific">Legionella maioricensis</name>
    <dbReference type="NCBI Taxonomy" id="2896528"/>
    <lineage>
        <taxon>Bacteria</taxon>
        <taxon>Pseudomonadati</taxon>
        <taxon>Pseudomonadota</taxon>
        <taxon>Gammaproteobacteria</taxon>
        <taxon>Legionellales</taxon>
        <taxon>Legionellaceae</taxon>
        <taxon>Legionella</taxon>
    </lineage>
</organism>
<feature type="compositionally biased region" description="Pro residues" evidence="1">
    <location>
        <begin position="22"/>
        <end position="46"/>
    </location>
</feature>
<gene>
    <name evidence="2" type="ORF">LOX96_05210</name>
</gene>
<reference evidence="2" key="1">
    <citation type="submission" date="2021-11" db="EMBL/GenBank/DDBJ databases">
        <title>Legionella maioricencis sp. nov., a new species isolated from hot water samples in Mallorca.</title>
        <authorList>
            <person name="Crespi S."/>
            <person name="Drasar V."/>
            <person name="Salva-Serra F."/>
            <person name="Jaen-Luchoro D."/>
            <person name="Pineiro-Iglesias B."/>
            <person name="Aliaga F."/>
            <person name="Fernandez-Juarez V."/>
            <person name="Coll G."/>
            <person name="Moore E.R.B."/>
            <person name="Bennasar-Figueras A."/>
        </authorList>
    </citation>
    <scope>NUCLEOTIDE SEQUENCE</scope>
    <source>
        <strain evidence="2">HCPI-6</strain>
    </source>
</reference>
<feature type="region of interest" description="Disordered" evidence="1">
    <location>
        <begin position="1"/>
        <end position="46"/>
    </location>
</feature>
<dbReference type="RefSeq" id="WP_250420988.1">
    <property type="nucleotide sequence ID" value="NZ_JAJKBJ010000004.1"/>
</dbReference>
<dbReference type="Proteomes" id="UP001139721">
    <property type="component" value="Unassembled WGS sequence"/>
</dbReference>
<proteinExistence type="predicted"/>
<protein>
    <submittedName>
        <fullName evidence="2">Uncharacterized protein</fullName>
    </submittedName>
</protein>